<name>A0A3B1D485_9ZZZZ</name>
<protein>
    <submittedName>
        <fullName evidence="1">Uncharacterized protein</fullName>
    </submittedName>
</protein>
<accession>A0A3B1D485</accession>
<feature type="non-terminal residue" evidence="1">
    <location>
        <position position="89"/>
    </location>
</feature>
<sequence length="89" mass="10037">MKKMQKILFIFCILSMSILFSERQGLAMFETLQFHGFGSQGFILSSENNFFGKSKEGSFKYHEVGMGTSIRPLSDLQFSAQILSRRAGA</sequence>
<proteinExistence type="predicted"/>
<gene>
    <name evidence="1" type="ORF">MNBD_NITROSPIRAE01-1126</name>
</gene>
<organism evidence="1">
    <name type="scientific">hydrothermal vent metagenome</name>
    <dbReference type="NCBI Taxonomy" id="652676"/>
    <lineage>
        <taxon>unclassified sequences</taxon>
        <taxon>metagenomes</taxon>
        <taxon>ecological metagenomes</taxon>
    </lineage>
</organism>
<dbReference type="AlphaFoldDB" id="A0A3B1D485"/>
<dbReference type="EMBL" id="UOGF01000014">
    <property type="protein sequence ID" value="VAX26505.1"/>
    <property type="molecule type" value="Genomic_DNA"/>
</dbReference>
<reference evidence="1" key="1">
    <citation type="submission" date="2018-06" db="EMBL/GenBank/DDBJ databases">
        <authorList>
            <person name="Zhirakovskaya E."/>
        </authorList>
    </citation>
    <scope>NUCLEOTIDE SEQUENCE</scope>
</reference>
<evidence type="ECO:0000313" key="1">
    <source>
        <dbReference type="EMBL" id="VAX26505.1"/>
    </source>
</evidence>